<feature type="compositionally biased region" description="Basic and acidic residues" evidence="10">
    <location>
        <begin position="749"/>
        <end position="761"/>
    </location>
</feature>
<dbReference type="Proteomes" id="UP000266841">
    <property type="component" value="Unassembled WGS sequence"/>
</dbReference>
<dbReference type="SUPFAM" id="SSF53098">
    <property type="entry name" value="Ribonuclease H-like"/>
    <property type="match status" value="2"/>
</dbReference>
<dbReference type="PANTHER" id="PTHR13620:SF109">
    <property type="entry name" value="3'-5' EXONUCLEASE"/>
    <property type="match status" value="1"/>
</dbReference>
<evidence type="ECO:0000256" key="1">
    <source>
        <dbReference type="ARBA" id="ARBA00004123"/>
    </source>
</evidence>
<feature type="compositionally biased region" description="Basic residues" evidence="10">
    <location>
        <begin position="841"/>
        <end position="850"/>
    </location>
</feature>
<dbReference type="GO" id="GO:0003676">
    <property type="term" value="F:nucleic acid binding"/>
    <property type="evidence" value="ECO:0007669"/>
    <property type="project" value="InterPro"/>
</dbReference>
<name>K0SZC7_THAOC</name>
<evidence type="ECO:0000313" key="13">
    <source>
        <dbReference type="EMBL" id="EJK70354.1"/>
    </source>
</evidence>
<keyword evidence="4" id="KW-0378">Hydrolase</keyword>
<feature type="compositionally biased region" description="Basic residues" evidence="10">
    <location>
        <begin position="1251"/>
        <end position="1260"/>
    </location>
</feature>
<keyword evidence="14" id="KW-1185">Reference proteome</keyword>
<keyword evidence="5" id="KW-0269">Exonuclease</keyword>
<dbReference type="GO" id="GO:0046872">
    <property type="term" value="F:metal ion binding"/>
    <property type="evidence" value="ECO:0007669"/>
    <property type="project" value="UniProtKB-KW"/>
</dbReference>
<dbReference type="InterPro" id="IPR036397">
    <property type="entry name" value="RNaseH_sf"/>
</dbReference>
<evidence type="ECO:0000256" key="9">
    <source>
        <dbReference type="ARBA" id="ARBA00042761"/>
    </source>
</evidence>
<comment type="caution">
    <text evidence="13">The sequence shown here is derived from an EMBL/GenBank/DDBJ whole genome shotgun (WGS) entry which is preliminary data.</text>
</comment>
<evidence type="ECO:0000256" key="10">
    <source>
        <dbReference type="SAM" id="MobiDB-lite"/>
    </source>
</evidence>
<dbReference type="InterPro" id="IPR002562">
    <property type="entry name" value="3'-5'_exonuclease_dom"/>
</dbReference>
<evidence type="ECO:0000256" key="3">
    <source>
        <dbReference type="ARBA" id="ARBA00022723"/>
    </source>
</evidence>
<evidence type="ECO:0000256" key="6">
    <source>
        <dbReference type="ARBA" id="ARBA00022842"/>
    </source>
</evidence>
<keyword evidence="11" id="KW-0472">Membrane</keyword>
<keyword evidence="11" id="KW-0812">Transmembrane</keyword>
<feature type="compositionally biased region" description="Basic and acidic residues" evidence="10">
    <location>
        <begin position="1261"/>
        <end position="1275"/>
    </location>
</feature>
<feature type="region of interest" description="Disordered" evidence="10">
    <location>
        <begin position="742"/>
        <end position="769"/>
    </location>
</feature>
<comment type="subcellular location">
    <subcellularLocation>
        <location evidence="1">Nucleus</location>
    </subcellularLocation>
</comment>
<evidence type="ECO:0000313" key="14">
    <source>
        <dbReference type="Proteomes" id="UP000266841"/>
    </source>
</evidence>
<keyword evidence="7" id="KW-0539">Nucleus</keyword>
<dbReference type="GO" id="GO:0006139">
    <property type="term" value="P:nucleobase-containing compound metabolic process"/>
    <property type="evidence" value="ECO:0007669"/>
    <property type="project" value="InterPro"/>
</dbReference>
<protein>
    <recommendedName>
        <fullName evidence="8">3'-5' exonuclease</fullName>
    </recommendedName>
    <alternativeName>
        <fullName evidence="9">Werner Syndrome-like exonuclease</fullName>
    </alternativeName>
</protein>
<dbReference type="eggNOG" id="ENOG502SDWI">
    <property type="taxonomic scope" value="Eukaryota"/>
</dbReference>
<feature type="transmembrane region" description="Helical" evidence="11">
    <location>
        <begin position="1132"/>
        <end position="1157"/>
    </location>
</feature>
<evidence type="ECO:0000256" key="11">
    <source>
        <dbReference type="SAM" id="Phobius"/>
    </source>
</evidence>
<keyword evidence="11" id="KW-1133">Transmembrane helix</keyword>
<dbReference type="Pfam" id="PF01612">
    <property type="entry name" value="DNA_pol_A_exo1"/>
    <property type="match status" value="1"/>
</dbReference>
<feature type="compositionally biased region" description="Basic residues" evidence="10">
    <location>
        <begin position="908"/>
        <end position="920"/>
    </location>
</feature>
<sequence length="2008" mass="224599">MNGRAHATHTVVLGPGGTVALAGVNIKGDINKLCKDFGVDRSFQKRGGENLFDLGEQAARRGIISNRNVGLQKLCELLLKKRLLKSQDALYSDWDTQEPDRNQIRYASDDAIGHLACLDKLLEIADLTRRLTADDAKPGVKVDIVPQNGSILSMASRSGIAVIEKPSLVNPPPGITANFTQQPAGTVLVKLERVFAPSLLLPDHDPSETMATTQAKRGVTRLEEEETARSAPAAAQTTSANRTADKSIDTLNKLKVAQLETLDDDKIEDADLEHAMISVTEDDITYLQAAILESEQCRTGKTPIPCDQLGDLPRPSDIADIFSSVLGDIFHAMDRPKVPVKHASKKGYFVALQNAFFIWDEDQMAELRERMAKAGKTDEEIDSELYYNSKLFRGCVARRVPPPSILYWRVRAVFALYGNIVDSDSKKPLFNSRAWAKARNVLNEIRAGLYSDPPGFEMYTYKLDKNGEVKKNKYGMKMIDSIRGTNRTEAYHKGLVTTFGSWVCGIEMSDCLLSERRHRHNQRVSEMRRLDFPILGHFDTWRVDAIQNLVWKNHRIQIYPGWTNASDYKDTEESFDTVALHSQPLHDALEERMKEIDASSVKLSRENKYLADSVGAKLPFLPFISDEENVLYAHCVLDGNFPLADDEKAAIAWCKHVDGVKIMPKLPVHMRTHREAFKRNQRVRDSVARAEKGQSALDKLNEVIKSAKPSTPAVAMPASMPTLNSEAADQSSNKVVAGVVTGDLPESEATERKKGERGADKKARKRRQAGIPKRCKLCQQWCPDHMEKCFGRGGIAKCDLFNSDGSRRCGRCTRANLKDEADPKSEGLHALTCVVSPQTPKKSRRGQPRQRRLDVAQVSAARRRRRRKRRRGGWGCGSGIEAIWIHPNRYVPRLPGRSKAKQPNPWKGRCRSRRRFKKPPARAASYGDVPSSPVSPSAAKHTVDTNDTSTNKATAFCLETNAATTTGDGFLASSLQTVASIFGFVAYWAIQPGLWTLHVALRGGMLMYYLGSLLFTRREYDPVFIANIISNGVPSRPVFISDINGNGEPSIWGLAKALLIMAHRGFLWLVGSILYIMIALLCMAVPLASPLVVWYCVRSGLVKMALVQSISAVVDFAVFLDTANMIVSMLLIQSISAVVSFAAFSVTAGVLLATVLIQAPGMLWNGACELWGRRAEIREVLIQAPGMLWNGACELWGRRAEIRDDLLDHIEDQFIDLIYNEERRVGALGRFLRNGFRLLGPLYVTNNGRGKDKRPRKRRRGLTDDEKKANAEKRAKETRRKMNTPGINTFFNAEKESDDDETDTATPMQMDADAPAGRADEDAQKMPAVDEVDNNDNERPPPDESNNEPGRIIVEDSNFVIKSVINPAPVIPSIDDDDDDGNGGGDDGDGDDDFDDDEDDDDVGDGTPKRKRKKRTDCQWLFMVALQKRLRLETNLKGATGANVIGALDRPWLLEFLKENNYWIRRESALHIAEKLVKFNHMEKKDVGLGGYYCDVKVWMPEQQYDIRALPPCPNCQSNRNVVRHGWPDAHVGRSFVGLNRTQYCMGPRYKCSHCHEQRKALEVAAESASASSPGAEITPYKSIKYTFMGWNAGTLPFIHRGLGEEFPAVLTHKSGLSKDWALMLRPLFNSGMRSEAIAGLMLELHSLEHYRLWTLHERDIEARRAEPNYDATNSEPHEMFSSFGDRQKYRGETPKSGYISSFHKNFMKSIRPHQSKQVKIRGAFRIAIDVSYKEAKKLCRVGGKAVYVGLVTGVNEIGEIRLQFHIVSDSHEQMRAAFQAFKKTTEEYGLPPLELYSTDNPSGDSKMAKEVFPTLRGKQDELDQMSHSDVAAAMSKSSLPLLAVNPYDVRVVQSADDINTAIAAMKQVWKHRRIGLDCEWRVERDARNRVLKIHDIGCIQLGYFDKEKNRYCAILIFTNKLKRHGKKLPSSLLDLFGDKTVALAGVNIKGDINKLCKDFGVDRSFQKRGGENLFDLGEQAARRGIISNRNVGLQKLCELLLKKRLLK</sequence>
<dbReference type="Gene3D" id="3.30.420.10">
    <property type="entry name" value="Ribonuclease H-like superfamily/Ribonuclease H"/>
    <property type="match status" value="2"/>
</dbReference>
<evidence type="ECO:0000259" key="12">
    <source>
        <dbReference type="Pfam" id="PF01612"/>
    </source>
</evidence>
<feature type="transmembrane region" description="Helical" evidence="11">
    <location>
        <begin position="1066"/>
        <end position="1088"/>
    </location>
</feature>
<proteinExistence type="predicted"/>
<feature type="region of interest" description="Disordered" evidence="10">
    <location>
        <begin position="836"/>
        <end position="873"/>
    </location>
</feature>
<dbReference type="PANTHER" id="PTHR13620">
    <property type="entry name" value="3-5 EXONUCLEASE"/>
    <property type="match status" value="1"/>
</dbReference>
<feature type="region of interest" description="Disordered" evidence="10">
    <location>
        <begin position="202"/>
        <end position="244"/>
    </location>
</feature>
<keyword evidence="3" id="KW-0479">Metal-binding</keyword>
<feature type="compositionally biased region" description="Basic residues" evidence="10">
    <location>
        <begin position="861"/>
        <end position="872"/>
    </location>
</feature>
<evidence type="ECO:0000256" key="4">
    <source>
        <dbReference type="ARBA" id="ARBA00022801"/>
    </source>
</evidence>
<feature type="region of interest" description="Disordered" evidence="10">
    <location>
        <begin position="1247"/>
        <end position="1351"/>
    </location>
</feature>
<keyword evidence="6" id="KW-0460">Magnesium</keyword>
<evidence type="ECO:0000256" key="7">
    <source>
        <dbReference type="ARBA" id="ARBA00023242"/>
    </source>
</evidence>
<accession>K0SZC7</accession>
<dbReference type="GO" id="GO:0008408">
    <property type="term" value="F:3'-5' exonuclease activity"/>
    <property type="evidence" value="ECO:0007669"/>
    <property type="project" value="InterPro"/>
</dbReference>
<feature type="region of interest" description="Disordered" evidence="10">
    <location>
        <begin position="1366"/>
        <end position="1411"/>
    </location>
</feature>
<dbReference type="OrthoDB" id="1920326at2759"/>
<dbReference type="InterPro" id="IPR051132">
    <property type="entry name" value="3-5_Exonuclease_domain"/>
</dbReference>
<evidence type="ECO:0000256" key="2">
    <source>
        <dbReference type="ARBA" id="ARBA00022722"/>
    </source>
</evidence>
<evidence type="ECO:0000256" key="5">
    <source>
        <dbReference type="ARBA" id="ARBA00022839"/>
    </source>
</evidence>
<keyword evidence="2" id="KW-0540">Nuclease</keyword>
<evidence type="ECO:0000256" key="8">
    <source>
        <dbReference type="ARBA" id="ARBA00040531"/>
    </source>
</evidence>
<feature type="non-terminal residue" evidence="13">
    <location>
        <position position="2008"/>
    </location>
</feature>
<dbReference type="InterPro" id="IPR012337">
    <property type="entry name" value="RNaseH-like_sf"/>
</dbReference>
<organism evidence="13 14">
    <name type="scientific">Thalassiosira oceanica</name>
    <name type="common">Marine diatom</name>
    <dbReference type="NCBI Taxonomy" id="159749"/>
    <lineage>
        <taxon>Eukaryota</taxon>
        <taxon>Sar</taxon>
        <taxon>Stramenopiles</taxon>
        <taxon>Ochrophyta</taxon>
        <taxon>Bacillariophyta</taxon>
        <taxon>Coscinodiscophyceae</taxon>
        <taxon>Thalassiosirophycidae</taxon>
        <taxon>Thalassiosirales</taxon>
        <taxon>Thalassiosiraceae</taxon>
        <taxon>Thalassiosira</taxon>
    </lineage>
</organism>
<dbReference type="GO" id="GO:0005634">
    <property type="term" value="C:nucleus"/>
    <property type="evidence" value="ECO:0007669"/>
    <property type="project" value="UniProtKB-SubCell"/>
</dbReference>
<reference evidence="13 14" key="1">
    <citation type="journal article" date="2012" name="Genome Biol.">
        <title>Genome and low-iron response of an oceanic diatom adapted to chronic iron limitation.</title>
        <authorList>
            <person name="Lommer M."/>
            <person name="Specht M."/>
            <person name="Roy A.S."/>
            <person name="Kraemer L."/>
            <person name="Andreson R."/>
            <person name="Gutowska M.A."/>
            <person name="Wolf J."/>
            <person name="Bergner S.V."/>
            <person name="Schilhabel M.B."/>
            <person name="Klostermeier U.C."/>
            <person name="Beiko R.G."/>
            <person name="Rosenstiel P."/>
            <person name="Hippler M."/>
            <person name="Laroche J."/>
        </authorList>
    </citation>
    <scope>NUCLEOTIDE SEQUENCE [LARGE SCALE GENOMIC DNA]</scope>
    <source>
        <strain evidence="13 14">CCMP1005</strain>
    </source>
</reference>
<feature type="domain" description="3'-5' exonuclease" evidence="12">
    <location>
        <begin position="21"/>
        <end position="121"/>
    </location>
</feature>
<gene>
    <name evidence="13" type="ORF">THAOC_08293</name>
</gene>
<feature type="region of interest" description="Disordered" evidence="10">
    <location>
        <begin position="893"/>
        <end position="946"/>
    </location>
</feature>
<dbReference type="EMBL" id="AGNL01008654">
    <property type="protein sequence ID" value="EJK70354.1"/>
    <property type="molecule type" value="Genomic_DNA"/>
</dbReference>
<feature type="transmembrane region" description="Helical" evidence="11">
    <location>
        <begin position="981"/>
        <end position="1001"/>
    </location>
</feature>
<feature type="compositionally biased region" description="Low complexity" evidence="10">
    <location>
        <begin position="921"/>
        <end position="937"/>
    </location>
</feature>
<feature type="compositionally biased region" description="Acidic residues" evidence="10">
    <location>
        <begin position="1374"/>
        <end position="1404"/>
    </location>
</feature>